<protein>
    <submittedName>
        <fullName evidence="2">Protein of uncharacterized function (DUF1407)</fullName>
    </submittedName>
</protein>
<evidence type="ECO:0000313" key="1">
    <source>
        <dbReference type="EMBL" id="AJJ09789.1"/>
    </source>
</evidence>
<dbReference type="Proteomes" id="UP000031914">
    <property type="component" value="Chromosome"/>
</dbReference>
<dbReference type="Pfam" id="PF07191">
    <property type="entry name" value="Zn_ribbon_6"/>
    <property type="match status" value="1"/>
</dbReference>
<proteinExistence type="predicted"/>
<dbReference type="GeneID" id="45566778"/>
<gene>
    <name evidence="2" type="primary">yfgJ</name>
    <name evidence="1" type="ORF">CH64_1456</name>
    <name evidence="2" type="ORF">ERS008555_02781</name>
</gene>
<organism evidence="2 4">
    <name type="scientific">Yersinia rohdei</name>
    <dbReference type="NCBI Taxonomy" id="29485"/>
    <lineage>
        <taxon>Bacteria</taxon>
        <taxon>Pseudomonadati</taxon>
        <taxon>Pseudomonadota</taxon>
        <taxon>Gammaproteobacteria</taxon>
        <taxon>Enterobacterales</taxon>
        <taxon>Yersiniaceae</taxon>
        <taxon>Yersinia</taxon>
    </lineage>
</organism>
<dbReference type="OrthoDB" id="5405751at2"/>
<dbReference type="Gene3D" id="2.10.290.10">
    <property type="entry name" value="YfgJ-like"/>
    <property type="match status" value="1"/>
</dbReference>
<dbReference type="EMBL" id="CTKE01000014">
    <property type="protein sequence ID" value="CQI92924.1"/>
    <property type="molecule type" value="Genomic_DNA"/>
</dbReference>
<dbReference type="InterPro" id="IPR029037">
    <property type="entry name" value="DUF1407/YfgJ-like_sf"/>
</dbReference>
<evidence type="ECO:0000313" key="2">
    <source>
        <dbReference type="EMBL" id="CQI92924.1"/>
    </source>
</evidence>
<evidence type="ECO:0000313" key="4">
    <source>
        <dbReference type="Proteomes" id="UP000042054"/>
    </source>
</evidence>
<dbReference type="STRING" id="29485.CH64_1456"/>
<dbReference type="KEGG" id="yro:CH64_1456"/>
<dbReference type="RefSeq" id="WP_004716149.1">
    <property type="nucleotide sequence ID" value="NZ_CABIHQ010000022.1"/>
</dbReference>
<dbReference type="EMBL" id="CP009787">
    <property type="protein sequence ID" value="AJJ09789.1"/>
    <property type="molecule type" value="Genomic_DNA"/>
</dbReference>
<dbReference type="InterPro" id="IPR010807">
    <property type="entry name" value="YfgJ-like"/>
</dbReference>
<dbReference type="Proteomes" id="UP000042054">
    <property type="component" value="Unassembled WGS sequence"/>
</dbReference>
<accession>A0A0U1HUW7</accession>
<keyword evidence="3" id="KW-1185">Reference proteome</keyword>
<evidence type="ECO:0000313" key="3">
    <source>
        <dbReference type="Proteomes" id="UP000031914"/>
    </source>
</evidence>
<reference evidence="2 4" key="2">
    <citation type="submission" date="2015-03" db="EMBL/GenBank/DDBJ databases">
        <authorList>
            <person name="Murphy D."/>
        </authorList>
    </citation>
    <scope>NUCLEOTIDE SEQUENCE [LARGE SCALE GENOMIC DNA]</scope>
    <source>
        <strain evidence="2 4">68/02</strain>
    </source>
</reference>
<reference evidence="1 3" key="1">
    <citation type="journal article" date="2015" name="Genome Announc.">
        <title>Thirty-Two Complete Genome Assemblies of Nine Yersinia Species, Including Y. pestis, Y. pseudotuberculosis, and Y. enterocolitica.</title>
        <authorList>
            <person name="Johnson S.L."/>
            <person name="Daligault H.E."/>
            <person name="Davenport K.W."/>
            <person name="Jaissle J."/>
            <person name="Frey K.G."/>
            <person name="Ladner J.T."/>
            <person name="Broomall S.M."/>
            <person name="Bishop-Lilly K.A."/>
            <person name="Bruce D.C."/>
            <person name="Coyne S.R."/>
            <person name="Gibbons H.S."/>
            <person name="Lo C.C."/>
            <person name="Munk A.C."/>
            <person name="Rosenzweig C.N."/>
            <person name="Koroleva G.I."/>
            <person name="Palacios G.F."/>
            <person name="Redden C.L."/>
            <person name="Xu Y."/>
            <person name="Minogue T.D."/>
            <person name="Chain P.S."/>
        </authorList>
    </citation>
    <scope>NUCLEOTIDE SEQUENCE [LARGE SCALE GENOMIC DNA]</scope>
    <source>
        <strain evidence="1 3">YRA</strain>
    </source>
</reference>
<dbReference type="AlphaFoldDB" id="A0A0U1HUW7"/>
<sequence length="74" mass="8368">MAALCPVCQQVMEQVSDHFHCSHCHGYYRQEAECPDCGKPLQVLKACGAVDYFCQHGHGLISKSRVHYSYLPRV</sequence>
<dbReference type="SUPFAM" id="SSF161187">
    <property type="entry name" value="YfgJ-like"/>
    <property type="match status" value="1"/>
</dbReference>
<name>A0A0U1HUW7_YERRO</name>